<evidence type="ECO:0000313" key="7">
    <source>
        <dbReference type="Proteomes" id="UP001596035"/>
    </source>
</evidence>
<proteinExistence type="predicted"/>
<feature type="compositionally biased region" description="Basic and acidic residues" evidence="4">
    <location>
        <begin position="9"/>
        <end position="27"/>
    </location>
</feature>
<name>A0ABW0E2M9_9ACTN</name>
<dbReference type="RefSeq" id="WP_344562931.1">
    <property type="nucleotide sequence ID" value="NZ_BAAATG010000026.1"/>
</dbReference>
<evidence type="ECO:0000259" key="5">
    <source>
        <dbReference type="PROSITE" id="PS50893"/>
    </source>
</evidence>
<dbReference type="InterPro" id="IPR003593">
    <property type="entry name" value="AAA+_ATPase"/>
</dbReference>
<keyword evidence="2" id="KW-0547">Nucleotide-binding</keyword>
<evidence type="ECO:0000256" key="3">
    <source>
        <dbReference type="ARBA" id="ARBA00022840"/>
    </source>
</evidence>
<dbReference type="InterPro" id="IPR027417">
    <property type="entry name" value="P-loop_NTPase"/>
</dbReference>
<dbReference type="SMART" id="SM00382">
    <property type="entry name" value="AAA"/>
    <property type="match status" value="1"/>
</dbReference>
<evidence type="ECO:0000256" key="2">
    <source>
        <dbReference type="ARBA" id="ARBA00022741"/>
    </source>
</evidence>
<feature type="region of interest" description="Disordered" evidence="4">
    <location>
        <begin position="1"/>
        <end position="34"/>
    </location>
</feature>
<keyword evidence="1" id="KW-0813">Transport</keyword>
<sequence length="287" mass="30478">MRLRRDKRQKADNRPEADSRPEADNRTEVPAATPGLAVELRDVRRQYGRGAGTVHALAGVDLALPRGTFTAVMGPSGSGKSTFLQCAAGLDRPTAGSVRLGGTEITGMNENELTELRRSRLGFVFQAFNLLPSLTVEQNVLLPMRLAGQRQDRRRAQEVLARVGLADKARRRPGELSGGQQQRVAVARALVTDPDVIFADEPTGALDTGTAAEVLGLLRNAVDALGATVVMVTHDPVAAAWADRVLFLADGAFADHLERGSAERIAARMAVLTSRASRAGAMAGVAA</sequence>
<dbReference type="PANTHER" id="PTHR24220:SF685">
    <property type="entry name" value="ABC TRANSPORTER RELATED"/>
    <property type="match status" value="1"/>
</dbReference>
<keyword evidence="7" id="KW-1185">Reference proteome</keyword>
<evidence type="ECO:0000313" key="6">
    <source>
        <dbReference type="EMBL" id="MFC5245273.1"/>
    </source>
</evidence>
<keyword evidence="3 6" id="KW-0067">ATP-binding</keyword>
<dbReference type="GO" id="GO:0005524">
    <property type="term" value="F:ATP binding"/>
    <property type="evidence" value="ECO:0007669"/>
    <property type="project" value="UniProtKB-KW"/>
</dbReference>
<dbReference type="Pfam" id="PF00005">
    <property type="entry name" value="ABC_tran"/>
    <property type="match status" value="1"/>
</dbReference>
<evidence type="ECO:0000256" key="1">
    <source>
        <dbReference type="ARBA" id="ARBA00022448"/>
    </source>
</evidence>
<dbReference type="Proteomes" id="UP001596035">
    <property type="component" value="Unassembled WGS sequence"/>
</dbReference>
<dbReference type="PANTHER" id="PTHR24220">
    <property type="entry name" value="IMPORT ATP-BINDING PROTEIN"/>
    <property type="match status" value="1"/>
</dbReference>
<organism evidence="6 7">
    <name type="scientific">Streptomyces atrovirens</name>
    <dbReference type="NCBI Taxonomy" id="285556"/>
    <lineage>
        <taxon>Bacteria</taxon>
        <taxon>Bacillati</taxon>
        <taxon>Actinomycetota</taxon>
        <taxon>Actinomycetes</taxon>
        <taxon>Kitasatosporales</taxon>
        <taxon>Streptomycetaceae</taxon>
        <taxon>Streptomyces</taxon>
    </lineage>
</organism>
<comment type="caution">
    <text evidence="6">The sequence shown here is derived from an EMBL/GenBank/DDBJ whole genome shotgun (WGS) entry which is preliminary data.</text>
</comment>
<evidence type="ECO:0000256" key="4">
    <source>
        <dbReference type="SAM" id="MobiDB-lite"/>
    </source>
</evidence>
<dbReference type="InterPro" id="IPR015854">
    <property type="entry name" value="ABC_transpr_LolD-like"/>
</dbReference>
<dbReference type="Gene3D" id="3.40.50.300">
    <property type="entry name" value="P-loop containing nucleotide triphosphate hydrolases"/>
    <property type="match status" value="1"/>
</dbReference>
<dbReference type="InterPro" id="IPR017871">
    <property type="entry name" value="ABC_transporter-like_CS"/>
</dbReference>
<gene>
    <name evidence="6" type="ORF">ACFPWV_36105</name>
</gene>
<feature type="domain" description="ABC transporter" evidence="5">
    <location>
        <begin position="38"/>
        <end position="275"/>
    </location>
</feature>
<dbReference type="CDD" id="cd03255">
    <property type="entry name" value="ABC_MJ0796_LolCDE_FtsE"/>
    <property type="match status" value="1"/>
</dbReference>
<dbReference type="InterPro" id="IPR017911">
    <property type="entry name" value="MacB-like_ATP-bd"/>
</dbReference>
<dbReference type="SUPFAM" id="SSF52540">
    <property type="entry name" value="P-loop containing nucleoside triphosphate hydrolases"/>
    <property type="match status" value="1"/>
</dbReference>
<dbReference type="PROSITE" id="PS50893">
    <property type="entry name" value="ABC_TRANSPORTER_2"/>
    <property type="match status" value="1"/>
</dbReference>
<dbReference type="PROSITE" id="PS00211">
    <property type="entry name" value="ABC_TRANSPORTER_1"/>
    <property type="match status" value="1"/>
</dbReference>
<protein>
    <submittedName>
        <fullName evidence="6">ABC transporter ATP-binding protein</fullName>
    </submittedName>
</protein>
<dbReference type="InterPro" id="IPR003439">
    <property type="entry name" value="ABC_transporter-like_ATP-bd"/>
</dbReference>
<reference evidence="7" key="1">
    <citation type="journal article" date="2019" name="Int. J. Syst. Evol. Microbiol.">
        <title>The Global Catalogue of Microorganisms (GCM) 10K type strain sequencing project: providing services to taxonomists for standard genome sequencing and annotation.</title>
        <authorList>
            <consortium name="The Broad Institute Genomics Platform"/>
            <consortium name="The Broad Institute Genome Sequencing Center for Infectious Disease"/>
            <person name="Wu L."/>
            <person name="Ma J."/>
        </authorList>
    </citation>
    <scope>NUCLEOTIDE SEQUENCE [LARGE SCALE GENOMIC DNA]</scope>
    <source>
        <strain evidence="7">CGMCC 4.7131</strain>
    </source>
</reference>
<accession>A0ABW0E2M9</accession>
<dbReference type="EMBL" id="JBHSKN010000037">
    <property type="protein sequence ID" value="MFC5245273.1"/>
    <property type="molecule type" value="Genomic_DNA"/>
</dbReference>